<evidence type="ECO:0000256" key="9">
    <source>
        <dbReference type="PROSITE-ProRule" id="PRU00309"/>
    </source>
</evidence>
<evidence type="ECO:0000256" key="5">
    <source>
        <dbReference type="ARBA" id="ARBA00022833"/>
    </source>
</evidence>
<keyword evidence="7" id="KW-0539">Nucleus</keyword>
<dbReference type="OrthoDB" id="9909776at2759"/>
<keyword evidence="6 9" id="KW-0238">DNA-binding</keyword>
<dbReference type="SUPFAM" id="SSF57716">
    <property type="entry name" value="Glucocorticoid receptor-like (DNA-binding domain)"/>
    <property type="match status" value="1"/>
</dbReference>
<feature type="compositionally biased region" description="Polar residues" evidence="10">
    <location>
        <begin position="339"/>
        <end position="351"/>
    </location>
</feature>
<keyword evidence="4 8" id="KW-0863">Zinc-finger</keyword>
<dbReference type="Proteomes" id="UP000228934">
    <property type="component" value="Unassembled WGS sequence"/>
</dbReference>
<dbReference type="GO" id="GO:0000977">
    <property type="term" value="F:RNA polymerase II transcription regulatory region sequence-specific DNA binding"/>
    <property type="evidence" value="ECO:0007669"/>
    <property type="project" value="TreeGrafter"/>
</dbReference>
<evidence type="ECO:0000256" key="7">
    <source>
        <dbReference type="ARBA" id="ARBA00023242"/>
    </source>
</evidence>
<dbReference type="SMART" id="SM00355">
    <property type="entry name" value="ZnF_C2H2"/>
    <property type="match status" value="4"/>
</dbReference>
<feature type="compositionally biased region" description="Polar residues" evidence="10">
    <location>
        <begin position="232"/>
        <end position="250"/>
    </location>
</feature>
<keyword evidence="5" id="KW-0862">Zinc</keyword>
<evidence type="ECO:0000256" key="8">
    <source>
        <dbReference type="PROSITE-ProRule" id="PRU00042"/>
    </source>
</evidence>
<keyword evidence="14" id="KW-1185">Reference proteome</keyword>
<evidence type="ECO:0000256" key="10">
    <source>
        <dbReference type="SAM" id="MobiDB-lite"/>
    </source>
</evidence>
<dbReference type="InterPro" id="IPR006612">
    <property type="entry name" value="THAP_Znf"/>
</dbReference>
<evidence type="ECO:0000259" key="12">
    <source>
        <dbReference type="PROSITE" id="PS50950"/>
    </source>
</evidence>
<dbReference type="PROSITE" id="PS00028">
    <property type="entry name" value="ZINC_FINGER_C2H2_1"/>
    <property type="match status" value="4"/>
</dbReference>
<evidence type="ECO:0000313" key="13">
    <source>
        <dbReference type="EMBL" id="PIO23086.1"/>
    </source>
</evidence>
<organism evidence="13 14">
    <name type="scientific">Aquarana catesbeiana</name>
    <name type="common">American bullfrog</name>
    <name type="synonym">Rana catesbeiana</name>
    <dbReference type="NCBI Taxonomy" id="8400"/>
    <lineage>
        <taxon>Eukaryota</taxon>
        <taxon>Metazoa</taxon>
        <taxon>Chordata</taxon>
        <taxon>Craniata</taxon>
        <taxon>Vertebrata</taxon>
        <taxon>Euteleostomi</taxon>
        <taxon>Amphibia</taxon>
        <taxon>Batrachia</taxon>
        <taxon>Anura</taxon>
        <taxon>Neobatrachia</taxon>
        <taxon>Ranoidea</taxon>
        <taxon>Ranidae</taxon>
        <taxon>Aquarana</taxon>
    </lineage>
</organism>
<feature type="region of interest" description="Disordered" evidence="10">
    <location>
        <begin position="210"/>
        <end position="250"/>
    </location>
</feature>
<evidence type="ECO:0000256" key="1">
    <source>
        <dbReference type="ARBA" id="ARBA00004123"/>
    </source>
</evidence>
<proteinExistence type="predicted"/>
<accession>A0A2G9R5E3</accession>
<feature type="compositionally biased region" description="Polar residues" evidence="10">
    <location>
        <begin position="402"/>
        <end position="411"/>
    </location>
</feature>
<evidence type="ECO:0000256" key="4">
    <source>
        <dbReference type="ARBA" id="ARBA00022771"/>
    </source>
</evidence>
<dbReference type="SUPFAM" id="SSF57667">
    <property type="entry name" value="beta-beta-alpha zinc fingers"/>
    <property type="match status" value="3"/>
</dbReference>
<feature type="compositionally biased region" description="Low complexity" evidence="10">
    <location>
        <begin position="364"/>
        <end position="376"/>
    </location>
</feature>
<feature type="domain" description="C2H2-type" evidence="11">
    <location>
        <begin position="477"/>
        <end position="504"/>
    </location>
</feature>
<protein>
    <submittedName>
        <fullName evidence="13">Zinc finger protein 397</fullName>
    </submittedName>
</protein>
<feature type="domain" description="C2H2-type" evidence="11">
    <location>
        <begin position="560"/>
        <end position="587"/>
    </location>
</feature>
<keyword evidence="3" id="KW-0677">Repeat</keyword>
<dbReference type="Pfam" id="PF00096">
    <property type="entry name" value="zf-C2H2"/>
    <property type="match status" value="3"/>
</dbReference>
<dbReference type="FunFam" id="3.30.160.60:FF:001009">
    <property type="entry name" value="Zinc finger protein 26"/>
    <property type="match status" value="1"/>
</dbReference>
<dbReference type="AlphaFoldDB" id="A0A2G9R5E3"/>
<keyword evidence="2" id="KW-0479">Metal-binding</keyword>
<sequence length="622" mass="71217">MPKCVVKACPHATGQKTAYPDISLHAFPRKIPQMQAWLRLAGMDEEMVKDFTKMILEDKRSDKFRMCSAHFTEDCYTMKGVRRALKEDSMPTIFPKEVPIFDETLDPWVRRNNRRARNEFLAMELYGERYRQRRCSCDCHRQSHLVDTATQTDAVFILAMVQQVPYTKLASHKSITMDHEYTRSTELGLAGSGPITTTQKTFIPHIEFRPAEDNQREIKSKQSEKIEADTPTVKNAGTSPSSYSNTEHGNFSNIHIKEEPLSDEEYPLDSSINGIQHPSTHIKEEPCEEELVPFEMDYTTVVVNDCPMSCEDITCPPHAEVSMPTHQVKEELLSDDENLPTSARQMWSTSSLKKKRLSEGHLMPPDTSTPDPQPQHTSKKQAVISDTRPRNNFSDSLPHLEGSQSSPTNRESMEITVTVNNCSKCEESFTSNEELLLHQRMYHQQKHMSIHSEPVQEMNPEAAVVADAKGVRRTPLFKCQYCGKVCKSLNFLSRHEEIHQNKTYTCSECGRCFTSSIGLTVHQKTHKVEKVVEYPKCRQAFLIDSNLILQQQVRTAQISIICFECGKVFEVKQSLKEHESLHEEKTIYRCSECQSRTKSSIDGRKPQLFRTAEDILLQRNGY</sequence>
<evidence type="ECO:0000313" key="14">
    <source>
        <dbReference type="Proteomes" id="UP000228934"/>
    </source>
</evidence>
<comment type="subcellular location">
    <subcellularLocation>
        <location evidence="1">Nucleus</location>
    </subcellularLocation>
</comment>
<dbReference type="GO" id="GO:0008270">
    <property type="term" value="F:zinc ion binding"/>
    <property type="evidence" value="ECO:0007669"/>
    <property type="project" value="UniProtKB-KW"/>
</dbReference>
<feature type="domain" description="THAP-type" evidence="12">
    <location>
        <begin position="1"/>
        <end position="94"/>
    </location>
</feature>
<dbReference type="InterPro" id="IPR036236">
    <property type="entry name" value="Znf_C2H2_sf"/>
</dbReference>
<feature type="compositionally biased region" description="Basic and acidic residues" evidence="10">
    <location>
        <begin position="210"/>
        <end position="228"/>
    </location>
</feature>
<dbReference type="PANTHER" id="PTHR24381:SF436">
    <property type="entry name" value="ZINC FINGER PROTEIN 768"/>
    <property type="match status" value="1"/>
</dbReference>
<feature type="region of interest" description="Disordered" evidence="10">
    <location>
        <begin position="335"/>
        <end position="411"/>
    </location>
</feature>
<dbReference type="Pfam" id="PF05485">
    <property type="entry name" value="THAP"/>
    <property type="match status" value="1"/>
</dbReference>
<dbReference type="PROSITE" id="PS50157">
    <property type="entry name" value="ZINC_FINGER_C2H2_2"/>
    <property type="match status" value="4"/>
</dbReference>
<feature type="domain" description="C2H2-type" evidence="11">
    <location>
        <begin position="504"/>
        <end position="531"/>
    </location>
</feature>
<dbReference type="SMART" id="SM00980">
    <property type="entry name" value="THAP"/>
    <property type="match status" value="1"/>
</dbReference>
<dbReference type="InterPro" id="IPR013087">
    <property type="entry name" value="Znf_C2H2_type"/>
</dbReference>
<dbReference type="GO" id="GO:0005634">
    <property type="term" value="C:nucleus"/>
    <property type="evidence" value="ECO:0007669"/>
    <property type="project" value="UniProtKB-SubCell"/>
</dbReference>
<evidence type="ECO:0000259" key="11">
    <source>
        <dbReference type="PROSITE" id="PS50157"/>
    </source>
</evidence>
<evidence type="ECO:0000256" key="3">
    <source>
        <dbReference type="ARBA" id="ARBA00022737"/>
    </source>
</evidence>
<reference evidence="14" key="1">
    <citation type="journal article" date="2017" name="Nat. Commun.">
        <title>The North American bullfrog draft genome provides insight into hormonal regulation of long noncoding RNA.</title>
        <authorList>
            <person name="Hammond S.A."/>
            <person name="Warren R.L."/>
            <person name="Vandervalk B.P."/>
            <person name="Kucuk E."/>
            <person name="Khan H."/>
            <person name="Gibb E.A."/>
            <person name="Pandoh P."/>
            <person name="Kirk H."/>
            <person name="Zhao Y."/>
            <person name="Jones M."/>
            <person name="Mungall A.J."/>
            <person name="Coope R."/>
            <person name="Pleasance S."/>
            <person name="Moore R.A."/>
            <person name="Holt R.A."/>
            <person name="Round J.M."/>
            <person name="Ohora S."/>
            <person name="Walle B.V."/>
            <person name="Veldhoen N."/>
            <person name="Helbing C.C."/>
            <person name="Birol I."/>
        </authorList>
    </citation>
    <scope>NUCLEOTIDE SEQUENCE [LARGE SCALE GENOMIC DNA]</scope>
</reference>
<dbReference type="GO" id="GO:0000981">
    <property type="term" value="F:DNA-binding transcription factor activity, RNA polymerase II-specific"/>
    <property type="evidence" value="ECO:0007669"/>
    <property type="project" value="TreeGrafter"/>
</dbReference>
<dbReference type="PANTHER" id="PTHR24381">
    <property type="entry name" value="ZINC FINGER PROTEIN"/>
    <property type="match status" value="1"/>
</dbReference>
<evidence type="ECO:0000256" key="2">
    <source>
        <dbReference type="ARBA" id="ARBA00022723"/>
    </source>
</evidence>
<dbReference type="PROSITE" id="PS50950">
    <property type="entry name" value="ZF_THAP"/>
    <property type="match status" value="1"/>
</dbReference>
<evidence type="ECO:0000256" key="6">
    <source>
        <dbReference type="ARBA" id="ARBA00023125"/>
    </source>
</evidence>
<dbReference type="SMART" id="SM00692">
    <property type="entry name" value="DM3"/>
    <property type="match status" value="1"/>
</dbReference>
<dbReference type="EMBL" id="KV984171">
    <property type="protein sequence ID" value="PIO23086.1"/>
    <property type="molecule type" value="Genomic_DNA"/>
</dbReference>
<gene>
    <name evidence="13" type="ORF">AB205_0109430</name>
</gene>
<feature type="domain" description="C2H2-type" evidence="11">
    <location>
        <begin position="420"/>
        <end position="448"/>
    </location>
</feature>
<name>A0A2G9R5E3_AQUCT</name>
<dbReference type="Gene3D" id="3.30.160.60">
    <property type="entry name" value="Classic Zinc Finger"/>
    <property type="match status" value="3"/>
</dbReference>